<sequence length="211" mass="23654">MANGFHHILTNLQLSLQFFTVSHDELRLIGTSVQMEVQDHESKLEDFIWNFSKTKNVIKYYNDNKKIKVNPSFEGRVEFNIETYSLTLMNLQKSDSGQYEAQTSDFKDKTVAMYNLSVLDPVDSPVLTIVPDQQIGDPCNINLTCKGHGLSVSSSCFNENYSSSIICNIRNPVSWNMSVMEMKDICHPEGARLTAVVGLVSSCCVHSLCVG</sequence>
<reference evidence="6" key="4">
    <citation type="submission" date="2025-08" db="UniProtKB">
        <authorList>
            <consortium name="Ensembl"/>
        </authorList>
    </citation>
    <scope>IDENTIFICATION</scope>
</reference>
<reference evidence="7" key="2">
    <citation type="journal article" date="2017" name="Sci. Adv.">
        <title>A tail of two voltages: Proteomic comparison of the three electric organs of the electric eel.</title>
        <authorList>
            <person name="Traeger L.L."/>
            <person name="Sabat G."/>
            <person name="Barrett-Wilt G.A."/>
            <person name="Wells G.B."/>
            <person name="Sussman M.R."/>
        </authorList>
    </citation>
    <scope>NUCLEOTIDE SEQUENCE [LARGE SCALE GENOMIC DNA]</scope>
</reference>
<keyword evidence="4" id="KW-0325">Glycoprotein</keyword>
<evidence type="ECO:0000256" key="2">
    <source>
        <dbReference type="ARBA" id="ARBA00022729"/>
    </source>
</evidence>
<dbReference type="Ensembl" id="ENSEEET00000001151.2">
    <property type="protein sequence ID" value="ENSEEEP00000001127.2"/>
    <property type="gene ID" value="ENSEEEG00000013504.2"/>
</dbReference>
<dbReference type="AlphaFoldDB" id="A0A4W4DQC9"/>
<reference evidence="6" key="5">
    <citation type="submission" date="2025-09" db="UniProtKB">
        <authorList>
            <consortium name="Ensembl"/>
        </authorList>
    </citation>
    <scope>IDENTIFICATION</scope>
</reference>
<comment type="subcellular location">
    <subcellularLocation>
        <location evidence="1">Membrane</location>
    </subcellularLocation>
</comment>
<dbReference type="InterPro" id="IPR013106">
    <property type="entry name" value="Ig_V-set"/>
</dbReference>
<dbReference type="GeneTree" id="ENSGT01140000282642"/>
<evidence type="ECO:0000256" key="3">
    <source>
        <dbReference type="ARBA" id="ARBA00023136"/>
    </source>
</evidence>
<accession>A0A4W4DQC9</accession>
<keyword evidence="2" id="KW-0732">Signal</keyword>
<evidence type="ECO:0000259" key="5">
    <source>
        <dbReference type="Pfam" id="PF07686"/>
    </source>
</evidence>
<reference evidence="6" key="3">
    <citation type="submission" date="2020-05" db="EMBL/GenBank/DDBJ databases">
        <title>Electrophorus electricus (electric eel) genome, fEleEle1, primary haplotype.</title>
        <authorList>
            <person name="Myers G."/>
            <person name="Meyer A."/>
            <person name="Fedrigo O."/>
            <person name="Formenti G."/>
            <person name="Rhie A."/>
            <person name="Tracey A."/>
            <person name="Sims Y."/>
            <person name="Jarvis E.D."/>
        </authorList>
    </citation>
    <scope>NUCLEOTIDE SEQUENCE [LARGE SCALE GENOMIC DNA]</scope>
</reference>
<proteinExistence type="predicted"/>
<dbReference type="Pfam" id="PF07686">
    <property type="entry name" value="V-set"/>
    <property type="match status" value="1"/>
</dbReference>
<dbReference type="InterPro" id="IPR036179">
    <property type="entry name" value="Ig-like_dom_sf"/>
</dbReference>
<dbReference type="STRING" id="8005.ENSEEEP00000001127"/>
<reference evidence="7" key="1">
    <citation type="journal article" date="2014" name="Science">
        <title>Nonhuman genetics. Genomic basis for the convergent evolution of electric organs.</title>
        <authorList>
            <person name="Gallant J.R."/>
            <person name="Traeger L.L."/>
            <person name="Volkening J.D."/>
            <person name="Moffett H."/>
            <person name="Chen P.H."/>
            <person name="Novina C.D."/>
            <person name="Phillips G.N.Jr."/>
            <person name="Anand R."/>
            <person name="Wells G.B."/>
            <person name="Pinch M."/>
            <person name="Guth R."/>
            <person name="Unguez G.A."/>
            <person name="Albert J.S."/>
            <person name="Zakon H.H."/>
            <person name="Samanta M.P."/>
            <person name="Sussman M.R."/>
        </authorList>
    </citation>
    <scope>NUCLEOTIDE SEQUENCE [LARGE SCALE GENOMIC DNA]</scope>
</reference>
<dbReference type="PANTHER" id="PTHR12080">
    <property type="entry name" value="SIGNALING LYMPHOCYTIC ACTIVATION MOLECULE"/>
    <property type="match status" value="1"/>
</dbReference>
<dbReference type="GO" id="GO:0016020">
    <property type="term" value="C:membrane"/>
    <property type="evidence" value="ECO:0007669"/>
    <property type="project" value="UniProtKB-SubCell"/>
</dbReference>
<dbReference type="Gene3D" id="2.60.40.10">
    <property type="entry name" value="Immunoglobulins"/>
    <property type="match status" value="1"/>
</dbReference>
<evidence type="ECO:0000313" key="7">
    <source>
        <dbReference type="Proteomes" id="UP000314983"/>
    </source>
</evidence>
<evidence type="ECO:0000256" key="4">
    <source>
        <dbReference type="ARBA" id="ARBA00023180"/>
    </source>
</evidence>
<evidence type="ECO:0000313" key="6">
    <source>
        <dbReference type="Ensembl" id="ENSEEEP00000001127.2"/>
    </source>
</evidence>
<dbReference type="Proteomes" id="UP000314983">
    <property type="component" value="Chromosome 7"/>
</dbReference>
<keyword evidence="3" id="KW-0472">Membrane</keyword>
<name>A0A4W4DQC9_ELEEL</name>
<feature type="domain" description="Immunoglobulin V-set" evidence="5">
    <location>
        <begin position="30"/>
        <end position="118"/>
    </location>
</feature>
<protein>
    <recommendedName>
        <fullName evidence="5">Immunoglobulin V-set domain-containing protein</fullName>
    </recommendedName>
</protein>
<dbReference type="InterPro" id="IPR015631">
    <property type="entry name" value="CD2/SLAM_rcpt"/>
</dbReference>
<evidence type="ECO:0000256" key="1">
    <source>
        <dbReference type="ARBA" id="ARBA00004370"/>
    </source>
</evidence>
<dbReference type="InterPro" id="IPR013783">
    <property type="entry name" value="Ig-like_fold"/>
</dbReference>
<dbReference type="PANTHER" id="PTHR12080:SF56">
    <property type="entry name" value="NATURAL KILLER CELL RECEPTOR 2B4"/>
    <property type="match status" value="1"/>
</dbReference>
<keyword evidence="7" id="KW-1185">Reference proteome</keyword>
<dbReference type="SUPFAM" id="SSF48726">
    <property type="entry name" value="Immunoglobulin"/>
    <property type="match status" value="1"/>
</dbReference>
<organism evidence="6 7">
    <name type="scientific">Electrophorus electricus</name>
    <name type="common">Electric eel</name>
    <name type="synonym">Gymnotus electricus</name>
    <dbReference type="NCBI Taxonomy" id="8005"/>
    <lineage>
        <taxon>Eukaryota</taxon>
        <taxon>Metazoa</taxon>
        <taxon>Chordata</taxon>
        <taxon>Craniata</taxon>
        <taxon>Vertebrata</taxon>
        <taxon>Euteleostomi</taxon>
        <taxon>Actinopterygii</taxon>
        <taxon>Neopterygii</taxon>
        <taxon>Teleostei</taxon>
        <taxon>Ostariophysi</taxon>
        <taxon>Gymnotiformes</taxon>
        <taxon>Gymnotoidei</taxon>
        <taxon>Gymnotidae</taxon>
        <taxon>Electrophorus</taxon>
    </lineage>
</organism>